<name>A0ACA9QHE6_9GLOM</name>
<feature type="non-terminal residue" evidence="1">
    <location>
        <position position="1"/>
    </location>
</feature>
<dbReference type="Proteomes" id="UP000789525">
    <property type="component" value="Unassembled WGS sequence"/>
</dbReference>
<accession>A0ACA9QHE6</accession>
<keyword evidence="2" id="KW-1185">Reference proteome</keyword>
<sequence>PVPDPSLPDKAVSSRSSSLKAVLPPSFYTTATVAPIRRAIHSSSPSVEDISFPTNGASLERTSSPENPSTKGIQIATSKIKGVGSMPKPDPGKEKSNQPKRKTGVDSIVPMSPAAMEKAAALLQRHREAVVENAIQRNKRRRKKAVVEQKSTIETGQEPVEEQSSLEPNDSTVVKKDKKKRKADVILGQNTEKDTSISNEKSNRSESPMHQKVGERSKTEAEGSGTSKHASSGAASLSLRRKLPAIRPEHDTSLDLVPKADNKIKGREQNHPVPSAMALTTSGP</sequence>
<gene>
    <name evidence="1" type="ORF">ACOLOM_LOCUS12717</name>
</gene>
<feature type="non-terminal residue" evidence="1">
    <location>
        <position position="284"/>
    </location>
</feature>
<comment type="caution">
    <text evidence="1">The sequence shown here is derived from an EMBL/GenBank/DDBJ whole genome shotgun (WGS) entry which is preliminary data.</text>
</comment>
<proteinExistence type="predicted"/>
<reference evidence="1" key="1">
    <citation type="submission" date="2021-06" db="EMBL/GenBank/DDBJ databases">
        <authorList>
            <person name="Kallberg Y."/>
            <person name="Tangrot J."/>
            <person name="Rosling A."/>
        </authorList>
    </citation>
    <scope>NUCLEOTIDE SEQUENCE</scope>
    <source>
        <strain evidence="1">CL356</strain>
    </source>
</reference>
<organism evidence="1 2">
    <name type="scientific">Acaulospora colombiana</name>
    <dbReference type="NCBI Taxonomy" id="27376"/>
    <lineage>
        <taxon>Eukaryota</taxon>
        <taxon>Fungi</taxon>
        <taxon>Fungi incertae sedis</taxon>
        <taxon>Mucoromycota</taxon>
        <taxon>Glomeromycotina</taxon>
        <taxon>Glomeromycetes</taxon>
        <taxon>Diversisporales</taxon>
        <taxon>Acaulosporaceae</taxon>
        <taxon>Acaulospora</taxon>
    </lineage>
</organism>
<dbReference type="EMBL" id="CAJVPT010053431">
    <property type="protein sequence ID" value="CAG8751506.1"/>
    <property type="molecule type" value="Genomic_DNA"/>
</dbReference>
<protein>
    <submittedName>
        <fullName evidence="1">3349_t:CDS:1</fullName>
    </submittedName>
</protein>
<evidence type="ECO:0000313" key="1">
    <source>
        <dbReference type="EMBL" id="CAG8751506.1"/>
    </source>
</evidence>
<evidence type="ECO:0000313" key="2">
    <source>
        <dbReference type="Proteomes" id="UP000789525"/>
    </source>
</evidence>